<dbReference type="OrthoDB" id="540503at2759"/>
<dbReference type="InterPro" id="IPR005069">
    <property type="entry name" value="Nucl-diP-sugar_transferase"/>
</dbReference>
<accession>A0A835JKR3</accession>
<gene>
    <name evidence="2" type="ORF">SADUNF_Sadunf12G0024400</name>
</gene>
<evidence type="ECO:0000313" key="3">
    <source>
        <dbReference type="Proteomes" id="UP000657918"/>
    </source>
</evidence>
<feature type="domain" description="Nucleotide-diphospho-sugar transferase" evidence="1">
    <location>
        <begin position="124"/>
        <end position="322"/>
    </location>
</feature>
<dbReference type="PANTHER" id="PTHR46038:SF13">
    <property type="entry name" value="GLYCOSYLTRANSFERASE"/>
    <property type="match status" value="1"/>
</dbReference>
<proteinExistence type="predicted"/>
<organism evidence="2 3">
    <name type="scientific">Salix dunnii</name>
    <dbReference type="NCBI Taxonomy" id="1413687"/>
    <lineage>
        <taxon>Eukaryota</taxon>
        <taxon>Viridiplantae</taxon>
        <taxon>Streptophyta</taxon>
        <taxon>Embryophyta</taxon>
        <taxon>Tracheophyta</taxon>
        <taxon>Spermatophyta</taxon>
        <taxon>Magnoliopsida</taxon>
        <taxon>eudicotyledons</taxon>
        <taxon>Gunneridae</taxon>
        <taxon>Pentapetalae</taxon>
        <taxon>rosids</taxon>
        <taxon>fabids</taxon>
        <taxon>Malpighiales</taxon>
        <taxon>Salicaceae</taxon>
        <taxon>Saliceae</taxon>
        <taxon>Salix</taxon>
    </lineage>
</organism>
<dbReference type="PANTHER" id="PTHR46038">
    <property type="entry name" value="EXPRESSED PROTEIN-RELATED"/>
    <property type="match status" value="1"/>
</dbReference>
<reference evidence="2 3" key="1">
    <citation type="submission" date="2020-10" db="EMBL/GenBank/DDBJ databases">
        <title>Plant Genome Project.</title>
        <authorList>
            <person name="Zhang R.-G."/>
        </authorList>
    </citation>
    <scope>NUCLEOTIDE SEQUENCE [LARGE SCALE GENOMIC DNA]</scope>
    <source>
        <strain evidence="2">FAFU-HL-1</strain>
        <tissue evidence="2">Leaf</tissue>
    </source>
</reference>
<dbReference type="InterPro" id="IPR044821">
    <property type="entry name" value="At1g28695/At4g15970-like"/>
</dbReference>
<sequence>MNGASNDSVINGSSPSSSAVIHKPAVRITVLFLGVLAVSCLVLYKSAYPFEFLPSSSDSDALSMLHNRASQGKNGMELERILKNASNEHKTVILTTLNQAWAEPGSIFDLFLESFQVGDNTQKLVNNLIIISLDQKAHARCLAIHPHCYALRTEGLNFSSEAYFMSEEYLKMMWRRIEFLGTVLEMGYSFVFTDADIVWLRNPFPRFYPKVDFQIACDNYYGNPADKNNRPNGGFTYVRSNLRTIQFYRFWFESRETYPGNHDQDVLNMIKNDPFLEKIRLKMRFLDTAYFGGFCERSEDFHKVCTMHANCCYGLGTKVHDLKIVLEDWKIFMSLPRKEKVSASPSWRAPQNCRYGFGIFDLSVLFPATDIIPESGFYMHPASFAVPYTLLKTVWLTFLHICIAIV</sequence>
<evidence type="ECO:0000313" key="2">
    <source>
        <dbReference type="EMBL" id="KAF9671216.1"/>
    </source>
</evidence>
<evidence type="ECO:0000259" key="1">
    <source>
        <dbReference type="Pfam" id="PF03407"/>
    </source>
</evidence>
<name>A0A835JKR3_9ROSI</name>
<dbReference type="AlphaFoldDB" id="A0A835JKR3"/>
<dbReference type="EMBL" id="JADGMS010000012">
    <property type="protein sequence ID" value="KAF9671216.1"/>
    <property type="molecule type" value="Genomic_DNA"/>
</dbReference>
<protein>
    <recommendedName>
        <fullName evidence="1">Nucleotide-diphospho-sugar transferase domain-containing protein</fullName>
    </recommendedName>
</protein>
<comment type="caution">
    <text evidence="2">The sequence shown here is derived from an EMBL/GenBank/DDBJ whole genome shotgun (WGS) entry which is preliminary data.</text>
</comment>
<keyword evidence="3" id="KW-1185">Reference proteome</keyword>
<dbReference type="Pfam" id="PF03407">
    <property type="entry name" value="Nucleotid_trans"/>
    <property type="match status" value="1"/>
</dbReference>
<dbReference type="Proteomes" id="UP000657918">
    <property type="component" value="Unassembled WGS sequence"/>
</dbReference>